<dbReference type="InterPro" id="IPR012147">
    <property type="entry name" value="P_Ac_Bu_trans"/>
</dbReference>
<evidence type="ECO:0000313" key="6">
    <source>
        <dbReference type="Proteomes" id="UP001197626"/>
    </source>
</evidence>
<gene>
    <name evidence="5" type="ORF">LN051_05860</name>
</gene>
<keyword evidence="6" id="KW-1185">Reference proteome</keyword>
<dbReference type="EMBL" id="CP086654">
    <property type="protein sequence ID" value="UEX89110.1"/>
    <property type="molecule type" value="Genomic_DNA"/>
</dbReference>
<reference evidence="5 6" key="1">
    <citation type="journal article" date="2022" name="Pathogens">
        <title>Staphylococcus ratti sp. nov. Isolated from a Lab Rat.</title>
        <authorList>
            <person name="Kovarovic V."/>
            <person name="Sedlacek I."/>
            <person name="Petras P."/>
            <person name="Kralova S."/>
            <person name="Maslanova I."/>
            <person name="Svec P."/>
            <person name="Neumann-Schaal M."/>
            <person name="Botka T."/>
            <person name="Gelbicova T."/>
            <person name="Stankova E."/>
            <person name="Doskar J."/>
            <person name="Pantucek R."/>
        </authorList>
    </citation>
    <scope>NUCLEOTIDE SEQUENCE [LARGE SCALE GENOMIC DNA]</scope>
    <source>
        <strain evidence="5 6">CCM 9025</strain>
    </source>
</reference>
<sequence length="300" mass="33001">MSFHTLFQNSDKLNGNIAIVNAVNESTIQVIQTVLSKTNATFTLYNHQDVSELIRSYELPMAHLKRIHIHTFNSEEEAITQCLDDLNHQRVDILMKGLISTSQILSAVLKHLKQQHAKPFFLNHVACCEIPTYHKLLLISDVALNIAPSLEEHHKMIDNIAHFTTQLGYDALKIALLSSVEKETDKLPSSVQAAQLKCLYANQPERNNIEVDGPLALDNAISKQSATLKGIDSTVAGDADVLIVPHLDVGNVLYKSLTYFGHASVASLIIGAPYPIVLTSRADSVANKTHSVLLALKTLS</sequence>
<dbReference type="InterPro" id="IPR002505">
    <property type="entry name" value="PTA_PTB"/>
</dbReference>
<dbReference type="PANTHER" id="PTHR43356:SF2">
    <property type="entry name" value="PHOSPHATE ACETYLTRANSFERASE"/>
    <property type="match status" value="1"/>
</dbReference>
<keyword evidence="2" id="KW-0808">Transferase</keyword>
<evidence type="ECO:0000256" key="3">
    <source>
        <dbReference type="ARBA" id="ARBA00023315"/>
    </source>
</evidence>
<dbReference type="SUPFAM" id="SSF53659">
    <property type="entry name" value="Isocitrate/Isopropylmalate dehydrogenase-like"/>
    <property type="match status" value="1"/>
</dbReference>
<dbReference type="InterPro" id="IPR050500">
    <property type="entry name" value="Phos_Acetyltrans/Butyryltrans"/>
</dbReference>
<feature type="domain" description="Phosphate acetyl/butaryl transferase" evidence="4">
    <location>
        <begin position="88"/>
        <end position="295"/>
    </location>
</feature>
<dbReference type="RefSeq" id="WP_229291614.1">
    <property type="nucleotide sequence ID" value="NZ_CP086654.1"/>
</dbReference>
<dbReference type="Proteomes" id="UP001197626">
    <property type="component" value="Chromosome"/>
</dbReference>
<dbReference type="PIRSF" id="PIRSF000428">
    <property type="entry name" value="P_Ac_trans"/>
    <property type="match status" value="1"/>
</dbReference>
<name>A0ABY3P9Z3_9STAP</name>
<accession>A0ABY3P9Z3</accession>
<evidence type="ECO:0000259" key="4">
    <source>
        <dbReference type="Pfam" id="PF01515"/>
    </source>
</evidence>
<dbReference type="PANTHER" id="PTHR43356">
    <property type="entry name" value="PHOSPHATE ACETYLTRANSFERASE"/>
    <property type="match status" value="1"/>
</dbReference>
<organism evidence="5 6">
    <name type="scientific">Staphylococcus ratti</name>
    <dbReference type="NCBI Taxonomy" id="2892440"/>
    <lineage>
        <taxon>Bacteria</taxon>
        <taxon>Bacillati</taxon>
        <taxon>Bacillota</taxon>
        <taxon>Bacilli</taxon>
        <taxon>Bacillales</taxon>
        <taxon>Staphylococcaceae</taxon>
        <taxon>Staphylococcus</taxon>
    </lineage>
</organism>
<proteinExistence type="inferred from homology"/>
<evidence type="ECO:0000313" key="5">
    <source>
        <dbReference type="EMBL" id="UEX89110.1"/>
    </source>
</evidence>
<dbReference type="Gene3D" id="3.40.718.10">
    <property type="entry name" value="Isopropylmalate Dehydrogenase"/>
    <property type="match status" value="1"/>
</dbReference>
<evidence type="ECO:0000256" key="2">
    <source>
        <dbReference type="ARBA" id="ARBA00022679"/>
    </source>
</evidence>
<comment type="similarity">
    <text evidence="1">Belongs to the phosphate acetyltransferase and butyryltransferase family.</text>
</comment>
<dbReference type="Pfam" id="PF01515">
    <property type="entry name" value="PTA_PTB"/>
    <property type="match status" value="1"/>
</dbReference>
<evidence type="ECO:0000256" key="1">
    <source>
        <dbReference type="ARBA" id="ARBA00005656"/>
    </source>
</evidence>
<keyword evidence="3" id="KW-0012">Acyltransferase</keyword>
<protein>
    <submittedName>
        <fullName evidence="5">Phosphate butyryltransferase</fullName>
    </submittedName>
</protein>